<accession>A0AAE8C2U6</accession>
<proteinExistence type="predicted"/>
<protein>
    <submittedName>
        <fullName evidence="1">Uncharacterized protein</fullName>
    </submittedName>
</protein>
<sequence length="219" mass="25366">MFELNAEQQAMLTLVESVRKRAFDSVQHSALASANYKLNSEVDDDYAFGKISAEEYARRRVIPTAEQIAEAASKVEVSYEILRDYNTVGFHLPQRSGATVFAQWLLMDFMEKNPEARCLYIGTREPDLFDVRPTKCDAFVYSDSSGYGRMCQQIKESFEIKPRLATDKRYVVKNTQPYSLIIFDNCNYLRGRDVHFEQLLRTIHNPYARPVQMFIHFSS</sequence>
<reference evidence="1 2" key="1">
    <citation type="submission" date="2021-06" db="EMBL/GenBank/DDBJ databases">
        <title>Complete genome sequence of Erwinia phage pEa_SNUABM_03.</title>
        <authorList>
            <person name="Kim S.G."/>
            <person name="Park S.C."/>
        </authorList>
    </citation>
    <scope>NUCLEOTIDE SEQUENCE [LARGE SCALE GENOMIC DNA]</scope>
</reference>
<evidence type="ECO:0000313" key="1">
    <source>
        <dbReference type="EMBL" id="QZE56413.1"/>
    </source>
</evidence>
<dbReference type="EMBL" id="MZ443770">
    <property type="protein sequence ID" value="QZE56413.1"/>
    <property type="molecule type" value="Genomic_DNA"/>
</dbReference>
<gene>
    <name evidence="1" type="ORF">pEaSNUABM3_00216</name>
</gene>
<organism evidence="1 2">
    <name type="scientific">Erwinia phage pEa_SNUABM_3</name>
    <dbReference type="NCBI Taxonomy" id="2869552"/>
    <lineage>
        <taxon>Viruses</taxon>
        <taxon>Duplodnaviria</taxon>
        <taxon>Heunggongvirae</taxon>
        <taxon>Uroviricota</taxon>
        <taxon>Caudoviricetes</taxon>
        <taxon>Alexandravirus</taxon>
        <taxon>Alexandravirus SNUABM3</taxon>
    </lineage>
</organism>
<evidence type="ECO:0000313" key="2">
    <source>
        <dbReference type="Proteomes" id="UP000827787"/>
    </source>
</evidence>
<keyword evidence="2" id="KW-1185">Reference proteome</keyword>
<name>A0AAE8C2U6_9CAUD</name>
<dbReference type="Proteomes" id="UP000827787">
    <property type="component" value="Segment"/>
</dbReference>